<gene>
    <name evidence="1" type="ORF">CLUMA_CG006351</name>
</gene>
<protein>
    <submittedName>
        <fullName evidence="1">CLUMA_CG006351, isoform A</fullName>
    </submittedName>
</protein>
<accession>A0A1J1I209</accession>
<evidence type="ECO:0000313" key="1">
    <source>
        <dbReference type="EMBL" id="CRK92870.1"/>
    </source>
</evidence>
<sequence length="98" mass="11515">MFSNITNLLWSSRTFDGRIWKGKDCISAFKVFKCFINTINIFRRDQIYLPYLSPTEQELAKLQPLDEQHLQLISYHHLLEKIFILTSAESRTITLPAP</sequence>
<organism evidence="1 2">
    <name type="scientific">Clunio marinus</name>
    <dbReference type="NCBI Taxonomy" id="568069"/>
    <lineage>
        <taxon>Eukaryota</taxon>
        <taxon>Metazoa</taxon>
        <taxon>Ecdysozoa</taxon>
        <taxon>Arthropoda</taxon>
        <taxon>Hexapoda</taxon>
        <taxon>Insecta</taxon>
        <taxon>Pterygota</taxon>
        <taxon>Neoptera</taxon>
        <taxon>Endopterygota</taxon>
        <taxon>Diptera</taxon>
        <taxon>Nematocera</taxon>
        <taxon>Chironomoidea</taxon>
        <taxon>Chironomidae</taxon>
        <taxon>Clunio</taxon>
    </lineage>
</organism>
<proteinExistence type="predicted"/>
<reference evidence="1 2" key="1">
    <citation type="submission" date="2015-04" db="EMBL/GenBank/DDBJ databases">
        <authorList>
            <person name="Syromyatnikov M.Y."/>
            <person name="Popov V.N."/>
        </authorList>
    </citation>
    <scope>NUCLEOTIDE SEQUENCE [LARGE SCALE GENOMIC DNA]</scope>
</reference>
<keyword evidence="2" id="KW-1185">Reference proteome</keyword>
<name>A0A1J1I209_9DIPT</name>
<dbReference type="EMBL" id="CVRI01000035">
    <property type="protein sequence ID" value="CRK92870.1"/>
    <property type="molecule type" value="Genomic_DNA"/>
</dbReference>
<dbReference type="Proteomes" id="UP000183832">
    <property type="component" value="Unassembled WGS sequence"/>
</dbReference>
<evidence type="ECO:0000313" key="2">
    <source>
        <dbReference type="Proteomes" id="UP000183832"/>
    </source>
</evidence>
<dbReference type="AlphaFoldDB" id="A0A1J1I209"/>